<dbReference type="RefSeq" id="WP_274151387.1">
    <property type="nucleotide sequence ID" value="NZ_CP117811.1"/>
</dbReference>
<dbReference type="PANTHER" id="PTHR30383">
    <property type="entry name" value="THIOESTERASE 1/PROTEASE 1/LYSOPHOSPHOLIPASE L1"/>
    <property type="match status" value="1"/>
</dbReference>
<dbReference type="CDD" id="cd00229">
    <property type="entry name" value="SGNH_hydrolase"/>
    <property type="match status" value="1"/>
</dbReference>
<dbReference type="InterPro" id="IPR036514">
    <property type="entry name" value="SGNH_hydro_sf"/>
</dbReference>
<dbReference type="Gene3D" id="3.40.50.1110">
    <property type="entry name" value="SGNH hydrolase"/>
    <property type="match status" value="1"/>
</dbReference>
<keyword evidence="3" id="KW-1185">Reference proteome</keyword>
<dbReference type="PANTHER" id="PTHR30383:SF5">
    <property type="entry name" value="SGNH HYDROLASE-TYPE ESTERASE DOMAIN-CONTAINING PROTEIN"/>
    <property type="match status" value="1"/>
</dbReference>
<sequence length="385" mass="43045">MCFNFRIVLCLLFSLSLLGEEGLVNFVDLKNLKERSSNRFIDEINTQLMRNESLVFCSDLQARKARLLFDPIKLLSVKRADGSADFVEGEDYLVSADGWLTLTANSRIPVLNYYSKTMDRVLYRFVDVKGKAFYSPGGTRKHSDWDIVVSYTHAKGSLDEMAAGSRASSLTVPLEKLRDKLPLNVTFFGDSITFGAQASSLGKGVFPYAPAYPIQLVDALKKRFEYEGIHYANKAVGGKTTLWGVKEIKQLMATKPDLVVLAFGMNDGSGGVATSKYKENTETMIEALRLANPDVGIVLVAEFSPNPEWGNANYERRKQNRDALYELYSKYDNMAFVDVGAVSRQIASRKKFQDFSGNNINHPNDFMHAVYAYLLESVISTSAQE</sequence>
<accession>A0ABY7VV54</accession>
<dbReference type="Pfam" id="PF13472">
    <property type="entry name" value="Lipase_GDSL_2"/>
    <property type="match status" value="1"/>
</dbReference>
<dbReference type="EMBL" id="CP117811">
    <property type="protein sequence ID" value="WDE97163.1"/>
    <property type="molecule type" value="Genomic_DNA"/>
</dbReference>
<dbReference type="SUPFAM" id="SSF52266">
    <property type="entry name" value="SGNH hydrolase"/>
    <property type="match status" value="1"/>
</dbReference>
<evidence type="ECO:0000313" key="2">
    <source>
        <dbReference type="EMBL" id="WDE97163.1"/>
    </source>
</evidence>
<evidence type="ECO:0000313" key="3">
    <source>
        <dbReference type="Proteomes" id="UP001214250"/>
    </source>
</evidence>
<dbReference type="GO" id="GO:0016787">
    <property type="term" value="F:hydrolase activity"/>
    <property type="evidence" value="ECO:0007669"/>
    <property type="project" value="UniProtKB-KW"/>
</dbReference>
<dbReference type="InterPro" id="IPR051532">
    <property type="entry name" value="Ester_Hydrolysis_Enzymes"/>
</dbReference>
<gene>
    <name evidence="2" type="ORF">PQO03_04240</name>
</gene>
<reference evidence="2 3" key="1">
    <citation type="submission" date="2023-02" db="EMBL/GenBank/DDBJ databases">
        <title>Genome sequence of Lentisphaera profundi SAORIC-696.</title>
        <authorList>
            <person name="Kim e."/>
            <person name="Cho J.-C."/>
            <person name="Choi A."/>
            <person name="Kang I."/>
        </authorList>
    </citation>
    <scope>NUCLEOTIDE SEQUENCE [LARGE SCALE GENOMIC DNA]</scope>
    <source>
        <strain evidence="2 3">SAORIC-696</strain>
    </source>
</reference>
<keyword evidence="2" id="KW-0378">Hydrolase</keyword>
<feature type="domain" description="SGNH hydrolase-type esterase" evidence="1">
    <location>
        <begin position="187"/>
        <end position="369"/>
    </location>
</feature>
<name>A0ABY7VV54_9BACT</name>
<protein>
    <submittedName>
        <fullName evidence="2">SGNH/GDSL hydrolase family protein</fullName>
    </submittedName>
</protein>
<dbReference type="InterPro" id="IPR013830">
    <property type="entry name" value="SGNH_hydro"/>
</dbReference>
<evidence type="ECO:0000259" key="1">
    <source>
        <dbReference type="Pfam" id="PF13472"/>
    </source>
</evidence>
<dbReference type="Proteomes" id="UP001214250">
    <property type="component" value="Chromosome 1"/>
</dbReference>
<proteinExistence type="predicted"/>
<organism evidence="2 3">
    <name type="scientific">Lentisphaera profundi</name>
    <dbReference type="NCBI Taxonomy" id="1658616"/>
    <lineage>
        <taxon>Bacteria</taxon>
        <taxon>Pseudomonadati</taxon>
        <taxon>Lentisphaerota</taxon>
        <taxon>Lentisphaeria</taxon>
        <taxon>Lentisphaerales</taxon>
        <taxon>Lentisphaeraceae</taxon>
        <taxon>Lentisphaera</taxon>
    </lineage>
</organism>